<keyword evidence="1" id="KW-1133">Transmembrane helix</keyword>
<dbReference type="EMBL" id="SGPL01000215">
    <property type="protein sequence ID" value="THH15344.1"/>
    <property type="molecule type" value="Genomic_DNA"/>
</dbReference>
<feature type="transmembrane region" description="Helical" evidence="1">
    <location>
        <begin position="78"/>
        <end position="97"/>
    </location>
</feature>
<reference evidence="2 3" key="1">
    <citation type="submission" date="2019-02" db="EMBL/GenBank/DDBJ databases">
        <title>Genome sequencing of the rare red list fungi Bondarzewia mesenterica.</title>
        <authorList>
            <person name="Buettner E."/>
            <person name="Kellner H."/>
        </authorList>
    </citation>
    <scope>NUCLEOTIDE SEQUENCE [LARGE SCALE GENOMIC DNA]</scope>
    <source>
        <strain evidence="2 3">DSM 108281</strain>
    </source>
</reference>
<organism evidence="2 3">
    <name type="scientific">Bondarzewia mesenterica</name>
    <dbReference type="NCBI Taxonomy" id="1095465"/>
    <lineage>
        <taxon>Eukaryota</taxon>
        <taxon>Fungi</taxon>
        <taxon>Dikarya</taxon>
        <taxon>Basidiomycota</taxon>
        <taxon>Agaricomycotina</taxon>
        <taxon>Agaricomycetes</taxon>
        <taxon>Russulales</taxon>
        <taxon>Bondarzewiaceae</taxon>
        <taxon>Bondarzewia</taxon>
    </lineage>
</organism>
<name>A0A4S4LSF4_9AGAM</name>
<evidence type="ECO:0000256" key="1">
    <source>
        <dbReference type="SAM" id="Phobius"/>
    </source>
</evidence>
<evidence type="ECO:0000313" key="2">
    <source>
        <dbReference type="EMBL" id="THH15344.1"/>
    </source>
</evidence>
<gene>
    <name evidence="2" type="ORF">EW146_g5120</name>
</gene>
<dbReference type="AlphaFoldDB" id="A0A4S4LSF4"/>
<comment type="caution">
    <text evidence="2">The sequence shown here is derived from an EMBL/GenBank/DDBJ whole genome shotgun (WGS) entry which is preliminary data.</text>
</comment>
<sequence>MPSASINVHISLMSVGNIAVLCALASTPYGSPARWARRPDDILHVSPGWSTRPYYLSLSSRSLETSTHRPPPLGMLRVLGLLFSVSILLLSASLSIASEDDAHRTLGPTSSLDTFLHLDLPRHAHDTQTNDTPSHRVLQ</sequence>
<keyword evidence="3" id="KW-1185">Reference proteome</keyword>
<dbReference type="Proteomes" id="UP000310158">
    <property type="component" value="Unassembled WGS sequence"/>
</dbReference>
<keyword evidence="1" id="KW-0472">Membrane</keyword>
<proteinExistence type="predicted"/>
<evidence type="ECO:0000313" key="3">
    <source>
        <dbReference type="Proteomes" id="UP000310158"/>
    </source>
</evidence>
<accession>A0A4S4LSF4</accession>
<keyword evidence="1" id="KW-0812">Transmembrane</keyword>
<feature type="transmembrane region" description="Helical" evidence="1">
    <location>
        <begin position="6"/>
        <end position="29"/>
    </location>
</feature>
<protein>
    <submittedName>
        <fullName evidence="2">Uncharacterized protein</fullName>
    </submittedName>
</protein>